<keyword evidence="1" id="KW-1133">Transmembrane helix</keyword>
<dbReference type="Proteomes" id="UP001218218">
    <property type="component" value="Unassembled WGS sequence"/>
</dbReference>
<name>A0AAD7A599_9AGAR</name>
<dbReference type="AlphaFoldDB" id="A0AAD7A599"/>
<accession>A0AAD7A599</accession>
<proteinExistence type="predicted"/>
<sequence>MQGIHDPAVEAMEIARAQASLSDSHLYHQHGNWASLTTGGTRVTGCNEPGNFVNRIINTAIIISLVSNIAFINLAEFASGAFLLLLFKPMPIPSIQPFLHLGPTPLPVLYQLHGCFLSQEPQSPINSTCSVCTFDLGPCTCAFGHRNFANLGWWVITALGTFNYTKGGNHIILDCKLILEFPLGCTVVILSAAIFHSNTWIAEHETRYSFTQYTMGASAEEIEEECKLGLERAVAGATLFSTLDELKAGWV</sequence>
<organism evidence="2 3">
    <name type="scientific">Mycena albidolilacea</name>
    <dbReference type="NCBI Taxonomy" id="1033008"/>
    <lineage>
        <taxon>Eukaryota</taxon>
        <taxon>Fungi</taxon>
        <taxon>Dikarya</taxon>
        <taxon>Basidiomycota</taxon>
        <taxon>Agaricomycotina</taxon>
        <taxon>Agaricomycetes</taxon>
        <taxon>Agaricomycetidae</taxon>
        <taxon>Agaricales</taxon>
        <taxon>Marasmiineae</taxon>
        <taxon>Mycenaceae</taxon>
        <taxon>Mycena</taxon>
    </lineage>
</organism>
<reference evidence="2" key="1">
    <citation type="submission" date="2023-03" db="EMBL/GenBank/DDBJ databases">
        <title>Massive genome expansion in bonnet fungi (Mycena s.s.) driven by repeated elements and novel gene families across ecological guilds.</title>
        <authorList>
            <consortium name="Lawrence Berkeley National Laboratory"/>
            <person name="Harder C.B."/>
            <person name="Miyauchi S."/>
            <person name="Viragh M."/>
            <person name="Kuo A."/>
            <person name="Thoen E."/>
            <person name="Andreopoulos B."/>
            <person name="Lu D."/>
            <person name="Skrede I."/>
            <person name="Drula E."/>
            <person name="Henrissat B."/>
            <person name="Morin E."/>
            <person name="Kohler A."/>
            <person name="Barry K."/>
            <person name="LaButti K."/>
            <person name="Morin E."/>
            <person name="Salamov A."/>
            <person name="Lipzen A."/>
            <person name="Mereny Z."/>
            <person name="Hegedus B."/>
            <person name="Baldrian P."/>
            <person name="Stursova M."/>
            <person name="Weitz H."/>
            <person name="Taylor A."/>
            <person name="Grigoriev I.V."/>
            <person name="Nagy L.G."/>
            <person name="Martin F."/>
            <person name="Kauserud H."/>
        </authorList>
    </citation>
    <scope>NUCLEOTIDE SEQUENCE</scope>
    <source>
        <strain evidence="2">CBHHK002</strain>
    </source>
</reference>
<comment type="caution">
    <text evidence="2">The sequence shown here is derived from an EMBL/GenBank/DDBJ whole genome shotgun (WGS) entry which is preliminary data.</text>
</comment>
<evidence type="ECO:0000313" key="2">
    <source>
        <dbReference type="EMBL" id="KAJ7349731.1"/>
    </source>
</evidence>
<feature type="transmembrane region" description="Helical" evidence="1">
    <location>
        <begin position="61"/>
        <end position="87"/>
    </location>
</feature>
<evidence type="ECO:0000256" key="1">
    <source>
        <dbReference type="SAM" id="Phobius"/>
    </source>
</evidence>
<evidence type="ECO:0000313" key="3">
    <source>
        <dbReference type="Proteomes" id="UP001218218"/>
    </source>
</evidence>
<dbReference type="EMBL" id="JARIHO010000015">
    <property type="protein sequence ID" value="KAJ7349731.1"/>
    <property type="molecule type" value="Genomic_DNA"/>
</dbReference>
<keyword evidence="1" id="KW-0812">Transmembrane</keyword>
<gene>
    <name evidence="2" type="ORF">DFH08DRAFT_958701</name>
</gene>
<keyword evidence="3" id="KW-1185">Reference proteome</keyword>
<keyword evidence="1" id="KW-0472">Membrane</keyword>
<protein>
    <submittedName>
        <fullName evidence="2">Uncharacterized protein</fullName>
    </submittedName>
</protein>